<dbReference type="EC" id="2.7.13.3" evidence="2"/>
<dbReference type="SUPFAM" id="SSF47384">
    <property type="entry name" value="Homodimeric domain of signal transducing histidine kinase"/>
    <property type="match status" value="1"/>
</dbReference>
<dbReference type="EMBL" id="BRLH01000010">
    <property type="protein sequence ID" value="GKX56964.1"/>
    <property type="molecule type" value="Genomic_DNA"/>
</dbReference>
<feature type="transmembrane region" description="Helical" evidence="7">
    <location>
        <begin position="246"/>
        <end position="269"/>
    </location>
</feature>
<evidence type="ECO:0000256" key="6">
    <source>
        <dbReference type="ARBA" id="ARBA00023012"/>
    </source>
</evidence>
<dbReference type="SMART" id="SM00388">
    <property type="entry name" value="HisKA"/>
    <property type="match status" value="1"/>
</dbReference>
<dbReference type="InterPro" id="IPR050351">
    <property type="entry name" value="BphY/WalK/GraS-like"/>
</dbReference>
<name>A0AAV5N5D8_9GAMM</name>
<dbReference type="GO" id="GO:0004721">
    <property type="term" value="F:phosphoprotein phosphatase activity"/>
    <property type="evidence" value="ECO:0007669"/>
    <property type="project" value="TreeGrafter"/>
</dbReference>
<dbReference type="Pfam" id="PF00512">
    <property type="entry name" value="HisKA"/>
    <property type="match status" value="1"/>
</dbReference>
<dbReference type="InterPro" id="IPR004358">
    <property type="entry name" value="Sig_transdc_His_kin-like_C"/>
</dbReference>
<protein>
    <recommendedName>
        <fullName evidence="2">histidine kinase</fullName>
        <ecNumber evidence="2">2.7.13.3</ecNumber>
    </recommendedName>
</protein>
<dbReference type="InterPro" id="IPR003594">
    <property type="entry name" value="HATPase_dom"/>
</dbReference>
<dbReference type="InterPro" id="IPR036097">
    <property type="entry name" value="HisK_dim/P_sf"/>
</dbReference>
<evidence type="ECO:0000256" key="1">
    <source>
        <dbReference type="ARBA" id="ARBA00000085"/>
    </source>
</evidence>
<dbReference type="PANTHER" id="PTHR45453:SF1">
    <property type="entry name" value="PHOSPHATE REGULON SENSOR PROTEIN PHOR"/>
    <property type="match status" value="1"/>
</dbReference>
<dbReference type="Pfam" id="PF02518">
    <property type="entry name" value="HATPase_c"/>
    <property type="match status" value="1"/>
</dbReference>
<evidence type="ECO:0000256" key="4">
    <source>
        <dbReference type="ARBA" id="ARBA00022679"/>
    </source>
</evidence>
<evidence type="ECO:0000256" key="3">
    <source>
        <dbReference type="ARBA" id="ARBA00022553"/>
    </source>
</evidence>
<dbReference type="Proteomes" id="UP001058124">
    <property type="component" value="Unassembled WGS sequence"/>
</dbReference>
<comment type="catalytic activity">
    <reaction evidence="1">
        <text>ATP + protein L-histidine = ADP + protein N-phospho-L-histidine.</text>
        <dbReference type="EC" id="2.7.13.3"/>
    </reaction>
</comment>
<keyword evidence="5 9" id="KW-0418">Kinase</keyword>
<dbReference type="GO" id="GO:0000155">
    <property type="term" value="F:phosphorelay sensor kinase activity"/>
    <property type="evidence" value="ECO:0007669"/>
    <property type="project" value="InterPro"/>
</dbReference>
<sequence>MKAKRPFYLFIFITLLLTVLIGGVGFRTLNQEQTVSAYQAEQLARSRVAQTEGFILQQLDHKQVRLSAMLAYLSQDPDALRALIAQDSDIEAIFILKNGRLAFPDVHSPISQKESRFIESLTPVLQDPSQLIGKQHRSDDKTPDAGWYLMQENGHPLLLYWQKNADETIGIKLSYAKLLADVIANVDFNYAPDGFTLSDSGQLLYQYAPSGELNRQTQPTYSQALPFPLHNWKIDYYAAAEDRSGLFYAGLALIAFIVVTVIAVAFLLYREFNRATLLARQQVSFVGQVSHELKTPLTNITLYAEMLKEIAQEEESPHVHYVDVIVSESRRLSRLIQNVLTFTKAPKLNRQEVDVNRLLEQVKEIFTPVFDAKGIALHLYAEGDIRVYSDVDRITQIISNLLSNAEKYAASGKRVELRVRQDDEYVYLCVRDYGNGLPERELKAIFQPFYRVKSTITEGVSGTGIGLTIARQLAESLSGTLEAENLDAGMAFILTLPRRGTEA</sequence>
<evidence type="ECO:0000256" key="7">
    <source>
        <dbReference type="SAM" id="Phobius"/>
    </source>
</evidence>
<evidence type="ECO:0000313" key="10">
    <source>
        <dbReference type="Proteomes" id="UP001058124"/>
    </source>
</evidence>
<dbReference type="SMART" id="SM00387">
    <property type="entry name" value="HATPase_c"/>
    <property type="match status" value="1"/>
</dbReference>
<dbReference type="FunFam" id="3.30.565.10:FF:000006">
    <property type="entry name" value="Sensor histidine kinase WalK"/>
    <property type="match status" value="1"/>
</dbReference>
<evidence type="ECO:0000256" key="5">
    <source>
        <dbReference type="ARBA" id="ARBA00022777"/>
    </source>
</evidence>
<comment type="caution">
    <text evidence="9">The sequence shown here is derived from an EMBL/GenBank/DDBJ whole genome shotgun (WGS) entry which is preliminary data.</text>
</comment>
<keyword evidence="6" id="KW-0902">Two-component regulatory system</keyword>
<dbReference type="InterPro" id="IPR036890">
    <property type="entry name" value="HATPase_C_sf"/>
</dbReference>
<feature type="domain" description="Histidine kinase" evidence="8">
    <location>
        <begin position="288"/>
        <end position="500"/>
    </location>
</feature>
<dbReference type="GO" id="GO:0016036">
    <property type="term" value="P:cellular response to phosphate starvation"/>
    <property type="evidence" value="ECO:0007669"/>
    <property type="project" value="TreeGrafter"/>
</dbReference>
<dbReference type="AlphaFoldDB" id="A0AAV5N5D8"/>
<dbReference type="PROSITE" id="PS50109">
    <property type="entry name" value="HIS_KIN"/>
    <property type="match status" value="1"/>
</dbReference>
<dbReference type="InterPro" id="IPR005467">
    <property type="entry name" value="His_kinase_dom"/>
</dbReference>
<keyword evidence="10" id="KW-1185">Reference proteome</keyword>
<dbReference type="Gene3D" id="1.10.287.130">
    <property type="match status" value="1"/>
</dbReference>
<keyword evidence="7" id="KW-0472">Membrane</keyword>
<dbReference type="PRINTS" id="PR00344">
    <property type="entry name" value="BCTRLSENSOR"/>
</dbReference>
<evidence type="ECO:0000313" key="9">
    <source>
        <dbReference type="EMBL" id="GKX56964.1"/>
    </source>
</evidence>
<proteinExistence type="predicted"/>
<feature type="transmembrane region" description="Helical" evidence="7">
    <location>
        <begin position="7"/>
        <end position="26"/>
    </location>
</feature>
<dbReference type="Gene3D" id="3.30.565.10">
    <property type="entry name" value="Histidine kinase-like ATPase, C-terminal domain"/>
    <property type="match status" value="1"/>
</dbReference>
<keyword evidence="4" id="KW-0808">Transferase</keyword>
<dbReference type="CDD" id="cd00082">
    <property type="entry name" value="HisKA"/>
    <property type="match status" value="1"/>
</dbReference>
<evidence type="ECO:0000256" key="2">
    <source>
        <dbReference type="ARBA" id="ARBA00012438"/>
    </source>
</evidence>
<dbReference type="GO" id="GO:0005886">
    <property type="term" value="C:plasma membrane"/>
    <property type="evidence" value="ECO:0007669"/>
    <property type="project" value="TreeGrafter"/>
</dbReference>
<gene>
    <name evidence="9" type="ORF">SOASR030_30760</name>
</gene>
<organism evidence="9 10">
    <name type="scientific">Leminorella grimontii</name>
    <dbReference type="NCBI Taxonomy" id="82981"/>
    <lineage>
        <taxon>Bacteria</taxon>
        <taxon>Pseudomonadati</taxon>
        <taxon>Pseudomonadota</taxon>
        <taxon>Gammaproteobacteria</taxon>
        <taxon>Enterobacterales</taxon>
        <taxon>Budviciaceae</taxon>
        <taxon>Leminorella</taxon>
    </lineage>
</organism>
<evidence type="ECO:0000259" key="8">
    <source>
        <dbReference type="PROSITE" id="PS50109"/>
    </source>
</evidence>
<reference evidence="9" key="1">
    <citation type="submission" date="2022-06" db="EMBL/GenBank/DDBJ databases">
        <title>Draft genome sequences of Leminorella grimontii str. JCM5902.</title>
        <authorList>
            <person name="Wakabayashi Y."/>
            <person name="Kojima K."/>
        </authorList>
    </citation>
    <scope>NUCLEOTIDE SEQUENCE</scope>
    <source>
        <strain evidence="9">JCM 5902</strain>
    </source>
</reference>
<dbReference type="SUPFAM" id="SSF55874">
    <property type="entry name" value="ATPase domain of HSP90 chaperone/DNA topoisomerase II/histidine kinase"/>
    <property type="match status" value="1"/>
</dbReference>
<keyword evidence="7" id="KW-1133">Transmembrane helix</keyword>
<keyword evidence="7" id="KW-0812">Transmembrane</keyword>
<dbReference type="PANTHER" id="PTHR45453">
    <property type="entry name" value="PHOSPHATE REGULON SENSOR PROTEIN PHOR"/>
    <property type="match status" value="1"/>
</dbReference>
<keyword evidence="3" id="KW-0597">Phosphoprotein</keyword>
<dbReference type="InterPro" id="IPR003661">
    <property type="entry name" value="HisK_dim/P_dom"/>
</dbReference>
<accession>A0AAV5N5D8</accession>
<dbReference type="RefSeq" id="WP_027275225.1">
    <property type="nucleotide sequence ID" value="NZ_BRLH01000010.1"/>
</dbReference>